<dbReference type="PANTHER" id="PTHR46229">
    <property type="entry name" value="BOLA TRANSCRIPTION REGULATOR"/>
    <property type="match status" value="1"/>
</dbReference>
<dbReference type="AlphaFoldDB" id="E0XWM3"/>
<name>E0XWM3_9PROT</name>
<evidence type="ECO:0000256" key="2">
    <source>
        <dbReference type="RuleBase" id="RU003860"/>
    </source>
</evidence>
<evidence type="ECO:0008006" key="4">
    <source>
        <dbReference type="Google" id="ProtNLM"/>
    </source>
</evidence>
<dbReference type="PANTHER" id="PTHR46229:SF2">
    <property type="entry name" value="BOLA-LIKE PROTEIN 1"/>
    <property type="match status" value="1"/>
</dbReference>
<sequence>MITFLEKVKTKINNELNPEQISLIDNSYLHTKHKSFDSNKFHFKLIIKSEKLKNMVKIDAHKAIFSILNDEMKNKIHALEIEIK</sequence>
<dbReference type="InterPro" id="IPR002634">
    <property type="entry name" value="BolA"/>
</dbReference>
<dbReference type="Gene3D" id="3.30.300.90">
    <property type="entry name" value="BolA-like"/>
    <property type="match status" value="1"/>
</dbReference>
<dbReference type="Pfam" id="PF01722">
    <property type="entry name" value="BolA"/>
    <property type="match status" value="1"/>
</dbReference>
<reference evidence="3" key="1">
    <citation type="journal article" date="2011" name="Environ. Microbiol.">
        <title>Time-series analyses of Monterey Bay coastal microbial picoplankton using a 'genome proxy' microarray.</title>
        <authorList>
            <person name="Rich V.I."/>
            <person name="Pham V.D."/>
            <person name="Eppley J."/>
            <person name="Shi Y."/>
            <person name="DeLong E.F."/>
        </authorList>
    </citation>
    <scope>NUCLEOTIDE SEQUENCE</scope>
</reference>
<evidence type="ECO:0000256" key="1">
    <source>
        <dbReference type="ARBA" id="ARBA00005578"/>
    </source>
</evidence>
<organism evidence="3">
    <name type="scientific">uncultured SAR11 cluster bacterium HF4000_37C10</name>
    <dbReference type="NCBI Taxonomy" id="710727"/>
    <lineage>
        <taxon>Bacteria</taxon>
        <taxon>Pseudomonadati</taxon>
        <taxon>Pseudomonadota</taxon>
        <taxon>Alphaproteobacteria</taxon>
        <taxon>Candidatus Pelagibacterales</taxon>
        <taxon>environmental samples</taxon>
    </lineage>
</organism>
<dbReference type="InterPro" id="IPR036065">
    <property type="entry name" value="BolA-like_sf"/>
</dbReference>
<dbReference type="SUPFAM" id="SSF82657">
    <property type="entry name" value="BolA-like"/>
    <property type="match status" value="1"/>
</dbReference>
<accession>E0XWM3</accession>
<dbReference type="EMBL" id="GU474900">
    <property type="protein sequence ID" value="ADI18814.1"/>
    <property type="molecule type" value="Genomic_DNA"/>
</dbReference>
<evidence type="ECO:0000313" key="3">
    <source>
        <dbReference type="EMBL" id="ADI18814.1"/>
    </source>
</evidence>
<protein>
    <recommendedName>
        <fullName evidence="4">Stress-induced morphogen</fullName>
    </recommendedName>
</protein>
<comment type="similarity">
    <text evidence="1 2">Belongs to the BolA/IbaG family.</text>
</comment>
<dbReference type="InterPro" id="IPR050961">
    <property type="entry name" value="BolA/IbaG_stress_morph_reg"/>
</dbReference>
<dbReference type="PIRSF" id="PIRSF003113">
    <property type="entry name" value="BolA"/>
    <property type="match status" value="1"/>
</dbReference>
<proteinExistence type="inferred from homology"/>